<evidence type="ECO:0000313" key="1">
    <source>
        <dbReference type="EMBL" id="CDW45901.1"/>
    </source>
</evidence>
<dbReference type="EMBL" id="HACA01028540">
    <property type="protein sequence ID" value="CDW45901.1"/>
    <property type="molecule type" value="Transcribed_RNA"/>
</dbReference>
<reference evidence="1" key="1">
    <citation type="submission" date="2014-05" db="EMBL/GenBank/DDBJ databases">
        <authorList>
            <person name="Chronopoulou M."/>
        </authorList>
    </citation>
    <scope>NUCLEOTIDE SEQUENCE</scope>
    <source>
        <tissue evidence="1">Whole organism</tissue>
    </source>
</reference>
<dbReference type="AlphaFoldDB" id="A0A0K2V7J6"/>
<proteinExistence type="predicted"/>
<organism evidence="1">
    <name type="scientific">Lepeophtheirus salmonis</name>
    <name type="common">Salmon louse</name>
    <name type="synonym">Caligus salmonis</name>
    <dbReference type="NCBI Taxonomy" id="72036"/>
    <lineage>
        <taxon>Eukaryota</taxon>
        <taxon>Metazoa</taxon>
        <taxon>Ecdysozoa</taxon>
        <taxon>Arthropoda</taxon>
        <taxon>Crustacea</taxon>
        <taxon>Multicrustacea</taxon>
        <taxon>Hexanauplia</taxon>
        <taxon>Copepoda</taxon>
        <taxon>Siphonostomatoida</taxon>
        <taxon>Caligidae</taxon>
        <taxon>Lepeophtheirus</taxon>
    </lineage>
</organism>
<protein>
    <submittedName>
        <fullName evidence="1">Uncharacterized protein</fullName>
    </submittedName>
</protein>
<accession>A0A0K2V7J6</accession>
<name>A0A0K2V7J6_LEPSM</name>
<sequence>MIFLFQKVQKTNITNCVEKGHLVDDSGNKIWRI</sequence>